<comment type="caution">
    <text evidence="1">The sequence shown here is derived from an EMBL/GenBank/DDBJ whole genome shotgun (WGS) entry which is preliminary data.</text>
</comment>
<dbReference type="Proteomes" id="UP000028582">
    <property type="component" value="Unassembled WGS sequence"/>
</dbReference>
<accession>A0A080ZZJ6</accession>
<proteinExistence type="predicted"/>
<sequence>MTNETNLSEFEIEADDLHLAPTRADELTMLNSVPPKSTASTSSDGREELKWLLASSCGTPVRKYLSVDVGDCHDIDQRVLLTYDEFIRKNTEATRLLDLAVYEQQNQAF</sequence>
<organism evidence="1 2">
    <name type="scientific">Phytophthora nicotianae P1976</name>
    <dbReference type="NCBI Taxonomy" id="1317066"/>
    <lineage>
        <taxon>Eukaryota</taxon>
        <taxon>Sar</taxon>
        <taxon>Stramenopiles</taxon>
        <taxon>Oomycota</taxon>
        <taxon>Peronosporomycetes</taxon>
        <taxon>Peronosporales</taxon>
        <taxon>Peronosporaceae</taxon>
        <taxon>Phytophthora</taxon>
    </lineage>
</organism>
<evidence type="ECO:0000313" key="2">
    <source>
        <dbReference type="Proteomes" id="UP000028582"/>
    </source>
</evidence>
<dbReference type="AlphaFoldDB" id="A0A080ZZJ6"/>
<protein>
    <submittedName>
        <fullName evidence="1">Uncharacterized protein</fullName>
    </submittedName>
</protein>
<evidence type="ECO:0000313" key="1">
    <source>
        <dbReference type="EMBL" id="ETO72057.1"/>
    </source>
</evidence>
<reference evidence="1 2" key="1">
    <citation type="submission" date="2013-11" db="EMBL/GenBank/DDBJ databases">
        <title>The Genome Sequence of Phytophthora parasitica P1976.</title>
        <authorList>
            <consortium name="The Broad Institute Genomics Platform"/>
            <person name="Russ C."/>
            <person name="Tyler B."/>
            <person name="Panabieres F."/>
            <person name="Shan W."/>
            <person name="Tripathy S."/>
            <person name="Grunwald N."/>
            <person name="Machado M."/>
            <person name="Johnson C.S."/>
            <person name="Walker B."/>
            <person name="Young S."/>
            <person name="Zeng Q."/>
            <person name="Gargeya S."/>
            <person name="Fitzgerald M."/>
            <person name="Haas B."/>
            <person name="Abouelleil A."/>
            <person name="Allen A.W."/>
            <person name="Alvarado L."/>
            <person name="Arachchi H.M."/>
            <person name="Berlin A.M."/>
            <person name="Chapman S.B."/>
            <person name="Gainer-Dewar J."/>
            <person name="Goldberg J."/>
            <person name="Griggs A."/>
            <person name="Gujja S."/>
            <person name="Hansen M."/>
            <person name="Howarth C."/>
            <person name="Imamovic A."/>
            <person name="Ireland A."/>
            <person name="Larimer J."/>
            <person name="McCowan C."/>
            <person name="Murphy C."/>
            <person name="Pearson M."/>
            <person name="Poon T.W."/>
            <person name="Priest M."/>
            <person name="Roberts A."/>
            <person name="Saif S."/>
            <person name="Shea T."/>
            <person name="Sisk P."/>
            <person name="Sykes S."/>
            <person name="Wortman J."/>
            <person name="Nusbaum C."/>
            <person name="Birren B."/>
        </authorList>
    </citation>
    <scope>NUCLEOTIDE SEQUENCE [LARGE SCALE GENOMIC DNA]</scope>
    <source>
        <strain evidence="1 2">P1976</strain>
    </source>
</reference>
<gene>
    <name evidence="1" type="ORF">F444_11724</name>
</gene>
<dbReference type="EMBL" id="ANJA01002112">
    <property type="protein sequence ID" value="ETO72057.1"/>
    <property type="molecule type" value="Genomic_DNA"/>
</dbReference>
<name>A0A080ZZJ6_PHYNI</name>